<dbReference type="PANTHER" id="PTHR33529">
    <property type="entry name" value="SLR0882 PROTEIN-RELATED"/>
    <property type="match status" value="1"/>
</dbReference>
<comment type="caution">
    <text evidence="13">The sequence shown here is derived from an EMBL/GenBank/DDBJ whole genome shotgun (WGS) entry which is preliminary data.</text>
</comment>
<comment type="subunit">
    <text evidence="11">Component of the lipopolysaccharide transport and assembly complex. The LptBFG transporter is composed of two ATP-binding proteins (LptB) and two transmembrane proteins (LptF and LptG).</text>
</comment>
<proteinExistence type="inferred from homology"/>
<dbReference type="GO" id="GO:0055085">
    <property type="term" value="P:transmembrane transport"/>
    <property type="evidence" value="ECO:0007669"/>
    <property type="project" value="InterPro"/>
</dbReference>
<dbReference type="GO" id="GO:0015920">
    <property type="term" value="P:lipopolysaccharide transport"/>
    <property type="evidence" value="ECO:0007669"/>
    <property type="project" value="TreeGrafter"/>
</dbReference>
<evidence type="ECO:0000256" key="1">
    <source>
        <dbReference type="ARBA" id="ARBA00002265"/>
    </source>
</evidence>
<gene>
    <name evidence="13" type="primary">lptF</name>
    <name evidence="13" type="ORF">E4634_18315</name>
</gene>
<evidence type="ECO:0000256" key="10">
    <source>
        <dbReference type="ARBA" id="ARBA00023136"/>
    </source>
</evidence>
<dbReference type="OrthoDB" id="9778062at2"/>
<evidence type="ECO:0000256" key="5">
    <source>
        <dbReference type="ARBA" id="ARBA00022448"/>
    </source>
</evidence>
<feature type="transmembrane region" description="Helical" evidence="12">
    <location>
        <begin position="141"/>
        <end position="160"/>
    </location>
</feature>
<keyword evidence="7" id="KW-0997">Cell inner membrane</keyword>
<feature type="transmembrane region" description="Helical" evidence="12">
    <location>
        <begin position="336"/>
        <end position="357"/>
    </location>
</feature>
<keyword evidence="6" id="KW-1003">Cell membrane</keyword>
<evidence type="ECO:0000256" key="8">
    <source>
        <dbReference type="ARBA" id="ARBA00022692"/>
    </source>
</evidence>
<dbReference type="EMBL" id="SRLE01000013">
    <property type="protein sequence ID" value="TGD71596.1"/>
    <property type="molecule type" value="Genomic_DNA"/>
</dbReference>
<evidence type="ECO:0000256" key="3">
    <source>
        <dbReference type="ARBA" id="ARBA00007725"/>
    </source>
</evidence>
<comment type="function">
    <text evidence="1">Part of the ABC transporter complex LptBFG involved in the translocation of lipopolysaccharide (LPS) from the inner membrane to the outer membrane.</text>
</comment>
<evidence type="ECO:0000256" key="4">
    <source>
        <dbReference type="ARBA" id="ARBA00014213"/>
    </source>
</evidence>
<evidence type="ECO:0000256" key="9">
    <source>
        <dbReference type="ARBA" id="ARBA00022989"/>
    </source>
</evidence>
<evidence type="ECO:0000256" key="11">
    <source>
        <dbReference type="ARBA" id="ARBA00026081"/>
    </source>
</evidence>
<comment type="similarity">
    <text evidence="3">Belongs to the LptF/LptG family.</text>
</comment>
<dbReference type="NCBIfam" id="TIGR04407">
    <property type="entry name" value="LptF_YjgP"/>
    <property type="match status" value="1"/>
</dbReference>
<evidence type="ECO:0000256" key="12">
    <source>
        <dbReference type="SAM" id="Phobius"/>
    </source>
</evidence>
<evidence type="ECO:0000256" key="2">
    <source>
        <dbReference type="ARBA" id="ARBA00004429"/>
    </source>
</evidence>
<dbReference type="InterPro" id="IPR030922">
    <property type="entry name" value="LptF"/>
</dbReference>
<dbReference type="GO" id="GO:0043190">
    <property type="term" value="C:ATP-binding cassette (ABC) transporter complex"/>
    <property type="evidence" value="ECO:0007669"/>
    <property type="project" value="InterPro"/>
</dbReference>
<keyword evidence="10 12" id="KW-0472">Membrane</keyword>
<dbReference type="PANTHER" id="PTHR33529:SF7">
    <property type="entry name" value="LIPOPOLYSACCHARIDE EXPORT SYSTEM PERMEASE PROTEIN LPTF"/>
    <property type="match status" value="1"/>
</dbReference>
<comment type="subcellular location">
    <subcellularLocation>
        <location evidence="2">Cell inner membrane</location>
        <topology evidence="2">Multi-pass membrane protein</topology>
    </subcellularLocation>
</comment>
<dbReference type="InterPro" id="IPR005495">
    <property type="entry name" value="LptG/LptF_permease"/>
</dbReference>
<dbReference type="AlphaFoldDB" id="A0A4Z0LWS2"/>
<feature type="transmembrane region" description="Helical" evidence="12">
    <location>
        <begin position="363"/>
        <end position="383"/>
    </location>
</feature>
<dbReference type="Proteomes" id="UP000298050">
    <property type="component" value="Unassembled WGS sequence"/>
</dbReference>
<keyword evidence="9 12" id="KW-1133">Transmembrane helix</keyword>
<keyword evidence="5" id="KW-0813">Transport</keyword>
<evidence type="ECO:0000313" key="14">
    <source>
        <dbReference type="Proteomes" id="UP000298050"/>
    </source>
</evidence>
<feature type="transmembrane region" description="Helical" evidence="12">
    <location>
        <begin position="303"/>
        <end position="324"/>
    </location>
</feature>
<reference evidence="13 14" key="1">
    <citation type="submission" date="2019-04" db="EMBL/GenBank/DDBJ databases">
        <title>Taxonomy of novel Haliea sp. from mangrove soil of West Coast of India.</title>
        <authorList>
            <person name="Verma A."/>
            <person name="Kumar P."/>
            <person name="Krishnamurthi S."/>
        </authorList>
    </citation>
    <scope>NUCLEOTIDE SEQUENCE [LARGE SCALE GENOMIC DNA]</scope>
    <source>
        <strain evidence="13 14">SAOS-164</strain>
    </source>
</reference>
<organism evidence="13 14">
    <name type="scientific">Mangrovimicrobium sediminis</name>
    <dbReference type="NCBI Taxonomy" id="2562682"/>
    <lineage>
        <taxon>Bacteria</taxon>
        <taxon>Pseudomonadati</taxon>
        <taxon>Pseudomonadota</taxon>
        <taxon>Gammaproteobacteria</taxon>
        <taxon>Cellvibrionales</taxon>
        <taxon>Halieaceae</taxon>
        <taxon>Mangrovimicrobium</taxon>
    </lineage>
</organism>
<keyword evidence="14" id="KW-1185">Reference proteome</keyword>
<accession>A0A4Z0LWS2</accession>
<protein>
    <recommendedName>
        <fullName evidence="4">Lipopolysaccharide export system permease protein LptF</fullName>
    </recommendedName>
</protein>
<evidence type="ECO:0000256" key="7">
    <source>
        <dbReference type="ARBA" id="ARBA00022519"/>
    </source>
</evidence>
<feature type="transmembrane region" description="Helical" evidence="12">
    <location>
        <begin position="88"/>
        <end position="112"/>
    </location>
</feature>
<name>A0A4Z0LWS2_9GAMM</name>
<evidence type="ECO:0000256" key="6">
    <source>
        <dbReference type="ARBA" id="ARBA00022475"/>
    </source>
</evidence>
<keyword evidence="8 12" id="KW-0812">Transmembrane</keyword>
<dbReference type="Pfam" id="PF03739">
    <property type="entry name" value="LptF_LptG"/>
    <property type="match status" value="1"/>
</dbReference>
<sequence length="391" mass="43325">MGGLKSGQLSDKAPQITRRVGLGVQCLPHSPGSADNLIIDRYVSQEISRPLFAGLALLILIFVAWSAARYLGLAADGQLSMFAAFKLVGLNTLVALEILLPSALFFSVLAAMGRLYKEAEMHSFYAAGVGRMRFLESVLKYALVVALLTGFISIIARPWAYRTSYELEARAAAHYDLKKMAAGEFVELAGSDYVFYAGGVDVDNGEHRDVFLFKRHRKHRRAELLVARRATLPALNPDEPLAAHFQEGYNYLLDEARRRDLITRFGDLEVRLKRSSEQEKYRRKAETTAALSQSSDPKDIAEFQWRITTPLATVLLGLMAVPLAHSAPRASRIRNVFGALVVYIALFAMTSVMRTGIEQGTLGAMPGLWLAYVLEAVLLLFLVRKPGIFSR</sequence>
<feature type="transmembrane region" description="Helical" evidence="12">
    <location>
        <begin position="51"/>
        <end position="68"/>
    </location>
</feature>
<evidence type="ECO:0000313" key="13">
    <source>
        <dbReference type="EMBL" id="TGD71596.1"/>
    </source>
</evidence>